<organism evidence="2">
    <name type="scientific">uncultured Thermomicrobiales bacterium</name>
    <dbReference type="NCBI Taxonomy" id="1645740"/>
    <lineage>
        <taxon>Bacteria</taxon>
        <taxon>Pseudomonadati</taxon>
        <taxon>Thermomicrobiota</taxon>
        <taxon>Thermomicrobia</taxon>
        <taxon>Thermomicrobiales</taxon>
        <taxon>environmental samples</taxon>
    </lineage>
</organism>
<gene>
    <name evidence="2" type="ORF">AVDCRST_MAG70-511</name>
</gene>
<sequence length="108" mass="11301">MSLPKGPNKRGVVGIHVMFTTSQEARFDGATGTIVGTNSSGPYGTPLYHVDFRGHTNRVAVPWQSHWFRETWIVRGDEPAPAAATADATGGSAKSASGQGSTTVRGSS</sequence>
<feature type="compositionally biased region" description="Low complexity" evidence="1">
    <location>
        <begin position="80"/>
        <end position="108"/>
    </location>
</feature>
<evidence type="ECO:0000313" key="2">
    <source>
        <dbReference type="EMBL" id="CAA9545945.1"/>
    </source>
</evidence>
<reference evidence="2" key="1">
    <citation type="submission" date="2020-02" db="EMBL/GenBank/DDBJ databases">
        <authorList>
            <person name="Meier V. D."/>
        </authorList>
    </citation>
    <scope>NUCLEOTIDE SEQUENCE</scope>
    <source>
        <strain evidence="2">AVDCRST_MAG70</strain>
    </source>
</reference>
<accession>A0A6J4UBH5</accession>
<dbReference type="AlphaFoldDB" id="A0A6J4UBH5"/>
<name>A0A6J4UBH5_9BACT</name>
<feature type="region of interest" description="Disordered" evidence="1">
    <location>
        <begin position="79"/>
        <end position="108"/>
    </location>
</feature>
<dbReference type="EMBL" id="CADCWH010000080">
    <property type="protein sequence ID" value="CAA9545945.1"/>
    <property type="molecule type" value="Genomic_DNA"/>
</dbReference>
<proteinExistence type="predicted"/>
<protein>
    <submittedName>
        <fullName evidence="2">Uncharacterized protein</fullName>
    </submittedName>
</protein>
<evidence type="ECO:0000256" key="1">
    <source>
        <dbReference type="SAM" id="MobiDB-lite"/>
    </source>
</evidence>